<evidence type="ECO:0000313" key="5">
    <source>
        <dbReference type="EMBL" id="MFC7607138.1"/>
    </source>
</evidence>
<name>A0ABW2TGK4_9ACTN</name>
<dbReference type="PANTHER" id="PTHR43309">
    <property type="entry name" value="5-OXOPROLINASE SUBUNIT C"/>
    <property type="match status" value="1"/>
</dbReference>
<dbReference type="EMBL" id="JBHTEE010000001">
    <property type="protein sequence ID" value="MFC7607138.1"/>
    <property type="molecule type" value="Genomic_DNA"/>
</dbReference>
<feature type="domain" description="Carboxyltransferase" evidence="4">
    <location>
        <begin position="23"/>
        <end position="296"/>
    </location>
</feature>
<evidence type="ECO:0000313" key="6">
    <source>
        <dbReference type="Proteomes" id="UP001596514"/>
    </source>
</evidence>
<dbReference type="PANTHER" id="PTHR43309:SF3">
    <property type="entry name" value="5-OXOPROLINASE SUBUNIT C"/>
    <property type="match status" value="1"/>
</dbReference>
<organism evidence="5 6">
    <name type="scientific">Streptosporangium amethystogenes subsp. fukuiense</name>
    <dbReference type="NCBI Taxonomy" id="698418"/>
    <lineage>
        <taxon>Bacteria</taxon>
        <taxon>Bacillati</taxon>
        <taxon>Actinomycetota</taxon>
        <taxon>Actinomycetes</taxon>
        <taxon>Streptosporangiales</taxon>
        <taxon>Streptosporangiaceae</taxon>
        <taxon>Streptosporangium</taxon>
    </lineage>
</organism>
<evidence type="ECO:0000259" key="4">
    <source>
        <dbReference type="SMART" id="SM00797"/>
    </source>
</evidence>
<dbReference type="Pfam" id="PF02626">
    <property type="entry name" value="CT_A_B"/>
    <property type="match status" value="1"/>
</dbReference>
<keyword evidence="3" id="KW-0067">ATP-binding</keyword>
<dbReference type="InterPro" id="IPR052708">
    <property type="entry name" value="PxpC"/>
</dbReference>
<evidence type="ECO:0000256" key="3">
    <source>
        <dbReference type="ARBA" id="ARBA00022840"/>
    </source>
</evidence>
<keyword evidence="1" id="KW-0547">Nucleotide-binding</keyword>
<sequence>MIEVIASGPYATVQDLGRPGYAHLGVPRSGAADEPSLRLANRLIGNPESAAGIELTFGGARLRFTTGAWVAVTGAACPLEVLRARGTAPDDTAPGGPVPHGMCAPFWVPAGGELRTGTPETGLRTYIAVRGGLDTPVTMGSRSADSLSGLGPPPLRSGTVLPVGPADGLPPITVDAAPSPELGTGILLVLPGPREDWFVPGALATLCAEPYEVGQDSNRVGVRIRGARLERARDEELPSEGMVAGAVQVPPSGQPIVFLADHPPTGGYPVIAVLTSASLARAAQLRPGDRVRFRRG</sequence>
<dbReference type="RefSeq" id="WP_343979177.1">
    <property type="nucleotide sequence ID" value="NZ_BAAAGK010000177.1"/>
</dbReference>
<protein>
    <submittedName>
        <fullName evidence="5">Biotin-dependent carboxyltransferase family protein</fullName>
    </submittedName>
</protein>
<gene>
    <name evidence="5" type="ORF">ACFQVD_44320</name>
</gene>
<reference evidence="6" key="1">
    <citation type="journal article" date="2019" name="Int. J. Syst. Evol. Microbiol.">
        <title>The Global Catalogue of Microorganisms (GCM) 10K type strain sequencing project: providing services to taxonomists for standard genome sequencing and annotation.</title>
        <authorList>
            <consortium name="The Broad Institute Genomics Platform"/>
            <consortium name="The Broad Institute Genome Sequencing Center for Infectious Disease"/>
            <person name="Wu L."/>
            <person name="Ma J."/>
        </authorList>
    </citation>
    <scope>NUCLEOTIDE SEQUENCE [LARGE SCALE GENOMIC DNA]</scope>
    <source>
        <strain evidence="6">JCM 10083</strain>
    </source>
</reference>
<dbReference type="Proteomes" id="UP001596514">
    <property type="component" value="Unassembled WGS sequence"/>
</dbReference>
<dbReference type="NCBIfam" id="TIGR00724">
    <property type="entry name" value="urea_amlyse_rel"/>
    <property type="match status" value="1"/>
</dbReference>
<keyword evidence="2" id="KW-0378">Hydrolase</keyword>
<keyword evidence="6" id="KW-1185">Reference proteome</keyword>
<evidence type="ECO:0000256" key="2">
    <source>
        <dbReference type="ARBA" id="ARBA00022801"/>
    </source>
</evidence>
<accession>A0ABW2TGK4</accession>
<comment type="caution">
    <text evidence="5">The sequence shown here is derived from an EMBL/GenBank/DDBJ whole genome shotgun (WGS) entry which is preliminary data.</text>
</comment>
<dbReference type="InterPro" id="IPR029000">
    <property type="entry name" value="Cyclophilin-like_dom_sf"/>
</dbReference>
<dbReference type="InterPro" id="IPR003778">
    <property type="entry name" value="CT_A_B"/>
</dbReference>
<proteinExistence type="predicted"/>
<dbReference type="SMART" id="SM00797">
    <property type="entry name" value="AHS2"/>
    <property type="match status" value="1"/>
</dbReference>
<evidence type="ECO:0000256" key="1">
    <source>
        <dbReference type="ARBA" id="ARBA00022741"/>
    </source>
</evidence>
<dbReference type="Gene3D" id="2.40.100.10">
    <property type="entry name" value="Cyclophilin-like"/>
    <property type="match status" value="1"/>
</dbReference>
<dbReference type="SUPFAM" id="SSF50891">
    <property type="entry name" value="Cyclophilin-like"/>
    <property type="match status" value="1"/>
</dbReference>